<name>A0ABU6RP92_9FABA</name>
<sequence length="162" mass="19477">MDSGFKRHQEINRANRRHRKRGRYTVVANELNQEPTNAEVFKQTYTRKENKEMACILQSLTLTHRLHNRVLKREMAQITPPLWIPMIFWHDVVGEPYNNRRYGLGYYFSRTQRFDPQLRFSRGTSEHALSQHTIEELHTKTQDLTQELNQRGQRNEEAEKRV</sequence>
<dbReference type="Proteomes" id="UP001341840">
    <property type="component" value="Unassembled WGS sequence"/>
</dbReference>
<organism evidence="1 2">
    <name type="scientific">Stylosanthes scabra</name>
    <dbReference type="NCBI Taxonomy" id="79078"/>
    <lineage>
        <taxon>Eukaryota</taxon>
        <taxon>Viridiplantae</taxon>
        <taxon>Streptophyta</taxon>
        <taxon>Embryophyta</taxon>
        <taxon>Tracheophyta</taxon>
        <taxon>Spermatophyta</taxon>
        <taxon>Magnoliopsida</taxon>
        <taxon>eudicotyledons</taxon>
        <taxon>Gunneridae</taxon>
        <taxon>Pentapetalae</taxon>
        <taxon>rosids</taxon>
        <taxon>fabids</taxon>
        <taxon>Fabales</taxon>
        <taxon>Fabaceae</taxon>
        <taxon>Papilionoideae</taxon>
        <taxon>50 kb inversion clade</taxon>
        <taxon>dalbergioids sensu lato</taxon>
        <taxon>Dalbergieae</taxon>
        <taxon>Pterocarpus clade</taxon>
        <taxon>Stylosanthes</taxon>
    </lineage>
</organism>
<keyword evidence="2" id="KW-1185">Reference proteome</keyword>
<accession>A0ABU6RP92</accession>
<protein>
    <submittedName>
        <fullName evidence="1">Uncharacterized protein</fullName>
    </submittedName>
</protein>
<dbReference type="EMBL" id="JASCZI010030997">
    <property type="protein sequence ID" value="MED6125613.1"/>
    <property type="molecule type" value="Genomic_DNA"/>
</dbReference>
<evidence type="ECO:0000313" key="2">
    <source>
        <dbReference type="Proteomes" id="UP001341840"/>
    </source>
</evidence>
<gene>
    <name evidence="1" type="ORF">PIB30_070296</name>
</gene>
<proteinExistence type="predicted"/>
<comment type="caution">
    <text evidence="1">The sequence shown here is derived from an EMBL/GenBank/DDBJ whole genome shotgun (WGS) entry which is preliminary data.</text>
</comment>
<evidence type="ECO:0000313" key="1">
    <source>
        <dbReference type="EMBL" id="MED6125613.1"/>
    </source>
</evidence>
<reference evidence="1 2" key="1">
    <citation type="journal article" date="2023" name="Plants (Basel)">
        <title>Bridging the Gap: Combining Genomics and Transcriptomics Approaches to Understand Stylosanthes scabra, an Orphan Legume from the Brazilian Caatinga.</title>
        <authorList>
            <person name="Ferreira-Neto J.R.C."/>
            <person name="da Silva M.D."/>
            <person name="Binneck E."/>
            <person name="de Melo N.F."/>
            <person name="da Silva R.H."/>
            <person name="de Melo A.L.T.M."/>
            <person name="Pandolfi V."/>
            <person name="Bustamante F.O."/>
            <person name="Brasileiro-Vidal A.C."/>
            <person name="Benko-Iseppon A.M."/>
        </authorList>
    </citation>
    <scope>NUCLEOTIDE SEQUENCE [LARGE SCALE GENOMIC DNA]</scope>
    <source>
        <tissue evidence="1">Leaves</tissue>
    </source>
</reference>